<dbReference type="AlphaFoldDB" id="A0A6J4NU77"/>
<dbReference type="SUPFAM" id="SSF55781">
    <property type="entry name" value="GAF domain-like"/>
    <property type="match status" value="1"/>
</dbReference>
<dbReference type="InterPro" id="IPR029787">
    <property type="entry name" value="Nucleotide_cyclase"/>
</dbReference>
<accession>A0A6J4NU77</accession>
<dbReference type="EMBL" id="CADCTR010003280">
    <property type="protein sequence ID" value="CAA9391851.1"/>
    <property type="molecule type" value="Genomic_DNA"/>
</dbReference>
<feature type="domain" description="GAF" evidence="1">
    <location>
        <begin position="16"/>
        <end position="162"/>
    </location>
</feature>
<sequence>MSLSLTLAGQATSPLTLPEIVDNVLQAISHNLGVRYTVVMRIEGNTATVGSLIDTQGVLEPGAVYKFEDTFCAHMLKTGESCIPDVYAAGPEIQRVPGAIDLDVSTYIGVPIRLNDGQIYGTLYGMDERPRQWGAEHLKTLTVFARLLAHEFSAEHQLRVAERAAEFGEGPRFTDPQTGLITQPAFESHLRAEERRLRRYGGIYSIGILELKHQIQDDSAEADAMQTQLIQGLANTLMLNSRIVDCCARLEDGRFAVLFPETPAKNLPAWLRRIDAAVRTWNLLHPTLETELAFSLGTADSSEADDYQSVLARATGRMLTDKVRQEVTPEVSFQRVADTAMPQRRETDFVTRP</sequence>
<proteinExistence type="predicted"/>
<gene>
    <name evidence="2" type="ORF">AVDCRST_MAG93-9769</name>
</gene>
<evidence type="ECO:0000313" key="2">
    <source>
        <dbReference type="EMBL" id="CAA9391851.1"/>
    </source>
</evidence>
<organism evidence="2">
    <name type="scientific">uncultured Chloroflexia bacterium</name>
    <dbReference type="NCBI Taxonomy" id="1672391"/>
    <lineage>
        <taxon>Bacteria</taxon>
        <taxon>Bacillati</taxon>
        <taxon>Chloroflexota</taxon>
        <taxon>Chloroflexia</taxon>
        <taxon>environmental samples</taxon>
    </lineage>
</organism>
<evidence type="ECO:0000259" key="1">
    <source>
        <dbReference type="SMART" id="SM00065"/>
    </source>
</evidence>
<dbReference type="InterPro" id="IPR003018">
    <property type="entry name" value="GAF"/>
</dbReference>
<dbReference type="InterPro" id="IPR029016">
    <property type="entry name" value="GAF-like_dom_sf"/>
</dbReference>
<name>A0A6J4NU77_9CHLR</name>
<protein>
    <recommendedName>
        <fullName evidence="1">GAF domain-containing protein</fullName>
    </recommendedName>
</protein>
<dbReference type="SUPFAM" id="SSF55073">
    <property type="entry name" value="Nucleotide cyclase"/>
    <property type="match status" value="1"/>
</dbReference>
<dbReference type="Pfam" id="PF01590">
    <property type="entry name" value="GAF"/>
    <property type="match status" value="1"/>
</dbReference>
<dbReference type="Gene3D" id="3.30.70.270">
    <property type="match status" value="1"/>
</dbReference>
<dbReference type="InterPro" id="IPR000160">
    <property type="entry name" value="GGDEF_dom"/>
</dbReference>
<dbReference type="InterPro" id="IPR043128">
    <property type="entry name" value="Rev_trsase/Diguanyl_cyclase"/>
</dbReference>
<dbReference type="SMART" id="SM00065">
    <property type="entry name" value="GAF"/>
    <property type="match status" value="1"/>
</dbReference>
<dbReference type="Pfam" id="PF00990">
    <property type="entry name" value="GGDEF"/>
    <property type="match status" value="1"/>
</dbReference>
<reference evidence="2" key="1">
    <citation type="submission" date="2020-02" db="EMBL/GenBank/DDBJ databases">
        <authorList>
            <person name="Meier V. D."/>
        </authorList>
    </citation>
    <scope>NUCLEOTIDE SEQUENCE</scope>
    <source>
        <strain evidence="2">AVDCRST_MAG93</strain>
    </source>
</reference>
<dbReference type="Gene3D" id="3.30.450.40">
    <property type="match status" value="1"/>
</dbReference>